<feature type="transmembrane region" description="Helical" evidence="1">
    <location>
        <begin position="221"/>
        <end position="243"/>
    </location>
</feature>
<feature type="chain" id="PRO_5039270637" evidence="2">
    <location>
        <begin position="29"/>
        <end position="245"/>
    </location>
</feature>
<dbReference type="OrthoDB" id="6093092at2759"/>
<evidence type="ECO:0000313" key="4">
    <source>
        <dbReference type="Proteomes" id="UP000828390"/>
    </source>
</evidence>
<evidence type="ECO:0000256" key="2">
    <source>
        <dbReference type="SAM" id="SignalP"/>
    </source>
</evidence>
<reference evidence="3" key="2">
    <citation type="submission" date="2020-11" db="EMBL/GenBank/DDBJ databases">
        <authorList>
            <person name="McCartney M.A."/>
            <person name="Auch B."/>
            <person name="Kono T."/>
            <person name="Mallez S."/>
            <person name="Becker A."/>
            <person name="Gohl D.M."/>
            <person name="Silverstein K.A.T."/>
            <person name="Koren S."/>
            <person name="Bechman K.B."/>
            <person name="Herman A."/>
            <person name="Abrahante J.E."/>
            <person name="Garbe J."/>
        </authorList>
    </citation>
    <scope>NUCLEOTIDE SEQUENCE</scope>
    <source>
        <strain evidence="3">Duluth1</strain>
        <tissue evidence="3">Whole animal</tissue>
    </source>
</reference>
<feature type="signal peptide" evidence="2">
    <location>
        <begin position="1"/>
        <end position="28"/>
    </location>
</feature>
<keyword evidence="1" id="KW-1133">Transmembrane helix</keyword>
<evidence type="ECO:0000256" key="1">
    <source>
        <dbReference type="SAM" id="Phobius"/>
    </source>
</evidence>
<keyword evidence="1" id="KW-0812">Transmembrane</keyword>
<organism evidence="3 4">
    <name type="scientific">Dreissena polymorpha</name>
    <name type="common">Zebra mussel</name>
    <name type="synonym">Mytilus polymorpha</name>
    <dbReference type="NCBI Taxonomy" id="45954"/>
    <lineage>
        <taxon>Eukaryota</taxon>
        <taxon>Metazoa</taxon>
        <taxon>Spiralia</taxon>
        <taxon>Lophotrochozoa</taxon>
        <taxon>Mollusca</taxon>
        <taxon>Bivalvia</taxon>
        <taxon>Autobranchia</taxon>
        <taxon>Heteroconchia</taxon>
        <taxon>Euheterodonta</taxon>
        <taxon>Imparidentia</taxon>
        <taxon>Neoheterodontei</taxon>
        <taxon>Myida</taxon>
        <taxon>Dreissenoidea</taxon>
        <taxon>Dreissenidae</taxon>
        <taxon>Dreissena</taxon>
    </lineage>
</organism>
<dbReference type="Proteomes" id="UP000828390">
    <property type="component" value="Unassembled WGS sequence"/>
</dbReference>
<evidence type="ECO:0000313" key="3">
    <source>
        <dbReference type="EMBL" id="KAH3870083.1"/>
    </source>
</evidence>
<reference evidence="3" key="1">
    <citation type="journal article" date="2019" name="bioRxiv">
        <title>The Genome of the Zebra Mussel, Dreissena polymorpha: A Resource for Invasive Species Research.</title>
        <authorList>
            <person name="McCartney M.A."/>
            <person name="Auch B."/>
            <person name="Kono T."/>
            <person name="Mallez S."/>
            <person name="Zhang Y."/>
            <person name="Obille A."/>
            <person name="Becker A."/>
            <person name="Abrahante J.E."/>
            <person name="Garbe J."/>
            <person name="Badalamenti J.P."/>
            <person name="Herman A."/>
            <person name="Mangelson H."/>
            <person name="Liachko I."/>
            <person name="Sullivan S."/>
            <person name="Sone E.D."/>
            <person name="Koren S."/>
            <person name="Silverstein K.A.T."/>
            <person name="Beckman K.B."/>
            <person name="Gohl D.M."/>
        </authorList>
    </citation>
    <scope>NUCLEOTIDE SEQUENCE</scope>
    <source>
        <strain evidence="3">Duluth1</strain>
        <tissue evidence="3">Whole animal</tissue>
    </source>
</reference>
<proteinExistence type="predicted"/>
<sequence length="245" mass="26821">MKCKRKTIPNVWILCLVYGLFKSTCVLGACAPNDVKNDLIKCLAYQKIGTYYQFPIVESTNYYKGFCGNSTCMTYCMKSVASACSSQEFMVVNGDGSNLVGAYLGLCNETETAVGEFISCSNTVSNQAALDVISPFENKLQASYLASTENTTEICEDWNAMMVNLTTLITTACSGNALELWKTFLNTVSYNCDNTKTPSWYATSASFDVSICVISGAVTSAHFALLLTMFLPMVIVLCLFFGWDL</sequence>
<gene>
    <name evidence="3" type="ORF">DPMN_033263</name>
</gene>
<protein>
    <submittedName>
        <fullName evidence="3">Uncharacterized protein</fullName>
    </submittedName>
</protein>
<accession>A0A9D4M4I5</accession>
<keyword evidence="1" id="KW-0472">Membrane</keyword>
<keyword evidence="2" id="KW-0732">Signal</keyword>
<dbReference type="AlphaFoldDB" id="A0A9D4M4I5"/>
<name>A0A9D4M4I5_DREPO</name>
<keyword evidence="4" id="KW-1185">Reference proteome</keyword>
<comment type="caution">
    <text evidence="3">The sequence shown here is derived from an EMBL/GenBank/DDBJ whole genome shotgun (WGS) entry which is preliminary data.</text>
</comment>
<dbReference type="EMBL" id="JAIWYP010000002">
    <property type="protein sequence ID" value="KAH3870083.1"/>
    <property type="molecule type" value="Genomic_DNA"/>
</dbReference>